<proteinExistence type="predicted"/>
<dbReference type="SUPFAM" id="SSF52266">
    <property type="entry name" value="SGNH hydrolase"/>
    <property type="match status" value="1"/>
</dbReference>
<gene>
    <name evidence="3" type="ORF">EOD40_10905</name>
</gene>
<feature type="signal peptide" evidence="1">
    <location>
        <begin position="1"/>
        <end position="19"/>
    </location>
</feature>
<dbReference type="OrthoDB" id="9790057at2"/>
<dbReference type="EMBL" id="SACJ01000006">
    <property type="protein sequence ID" value="RVT75271.1"/>
    <property type="molecule type" value="Genomic_DNA"/>
</dbReference>
<dbReference type="AlphaFoldDB" id="A0A437KT36"/>
<dbReference type="PANTHER" id="PTHR30383:SF5">
    <property type="entry name" value="SGNH HYDROLASE-TYPE ESTERASE DOMAIN-CONTAINING PROTEIN"/>
    <property type="match status" value="1"/>
</dbReference>
<reference evidence="3 4" key="1">
    <citation type="submission" date="2019-01" db="EMBL/GenBank/DDBJ databases">
        <authorList>
            <person name="Chen W.-M."/>
        </authorList>
    </citation>
    <scope>NUCLEOTIDE SEQUENCE [LARGE SCALE GENOMIC DNA]</scope>
    <source>
        <strain evidence="3 4">BBQ-12</strain>
    </source>
</reference>
<dbReference type="Proteomes" id="UP000285211">
    <property type="component" value="Unassembled WGS sequence"/>
</dbReference>
<dbReference type="GO" id="GO:0004622">
    <property type="term" value="F:phosphatidylcholine lysophospholipase activity"/>
    <property type="evidence" value="ECO:0007669"/>
    <property type="project" value="TreeGrafter"/>
</dbReference>
<feature type="chain" id="PRO_5019545703" evidence="1">
    <location>
        <begin position="20"/>
        <end position="251"/>
    </location>
</feature>
<dbReference type="RefSeq" id="WP_128195443.1">
    <property type="nucleotide sequence ID" value="NZ_SACJ01000006.1"/>
</dbReference>
<keyword evidence="1" id="KW-0732">Signal</keyword>
<evidence type="ECO:0000256" key="1">
    <source>
        <dbReference type="SAM" id="SignalP"/>
    </source>
</evidence>
<dbReference type="Gene3D" id="3.40.50.1110">
    <property type="entry name" value="SGNH hydrolase"/>
    <property type="match status" value="1"/>
</dbReference>
<dbReference type="InterPro" id="IPR051532">
    <property type="entry name" value="Ester_Hydrolysis_Enzymes"/>
</dbReference>
<dbReference type="Pfam" id="PF13472">
    <property type="entry name" value="Lipase_GDSL_2"/>
    <property type="match status" value="1"/>
</dbReference>
<dbReference type="InterPro" id="IPR013830">
    <property type="entry name" value="SGNH_hydro"/>
</dbReference>
<protein>
    <submittedName>
        <fullName evidence="3">GDSL family lipase</fullName>
    </submittedName>
</protein>
<accession>A0A437KT36</accession>
<name>A0A437KT36_9FLAO</name>
<evidence type="ECO:0000259" key="2">
    <source>
        <dbReference type="Pfam" id="PF13472"/>
    </source>
</evidence>
<evidence type="ECO:0000313" key="3">
    <source>
        <dbReference type="EMBL" id="RVT75271.1"/>
    </source>
</evidence>
<keyword evidence="4" id="KW-1185">Reference proteome</keyword>
<comment type="caution">
    <text evidence="3">The sequence shown here is derived from an EMBL/GenBank/DDBJ whole genome shotgun (WGS) entry which is preliminary data.</text>
</comment>
<feature type="domain" description="SGNH hydrolase-type esterase" evidence="2">
    <location>
        <begin position="70"/>
        <end position="238"/>
    </location>
</feature>
<organism evidence="3 4">
    <name type="scientific">Flavobacterium sufflavum</name>
    <dbReference type="NCBI Taxonomy" id="1921138"/>
    <lineage>
        <taxon>Bacteria</taxon>
        <taxon>Pseudomonadati</taxon>
        <taxon>Bacteroidota</taxon>
        <taxon>Flavobacteriia</taxon>
        <taxon>Flavobacteriales</taxon>
        <taxon>Flavobacteriaceae</taxon>
        <taxon>Flavobacterium</taxon>
    </lineage>
</organism>
<dbReference type="InterPro" id="IPR036514">
    <property type="entry name" value="SGNH_hydro_sf"/>
</dbReference>
<sequence>MKKIFLVLFLIVMSNSTYGQSSPLAAEKLAKLYPTKKIVSLYHNDWTQKYYPKRIQEFKKKPLEFGEIVFIGNSITEGGHDWSARFGLDHIRNRGIAGDVTDGVLKRLDETIYFKPKAVFILIGINDLFSLHYNEDNRSLKYEKIVPSPEYIAKNILKIAKIIHRKSPDTKIYVRTLLPSRREYIKEDILAVNKMIKKNQAKGYYEVIDLYAQFVDEYGELPREFTNDGVHLNDKGYAKWINFEKPIIERL</sequence>
<dbReference type="PANTHER" id="PTHR30383">
    <property type="entry name" value="THIOESTERASE 1/PROTEASE 1/LYSOPHOSPHOLIPASE L1"/>
    <property type="match status" value="1"/>
</dbReference>
<evidence type="ECO:0000313" key="4">
    <source>
        <dbReference type="Proteomes" id="UP000285211"/>
    </source>
</evidence>